<dbReference type="InterPro" id="IPR006059">
    <property type="entry name" value="SBP"/>
</dbReference>
<feature type="signal peptide" evidence="5">
    <location>
        <begin position="1"/>
        <end position="23"/>
    </location>
</feature>
<dbReference type="InterPro" id="IPR006060">
    <property type="entry name" value="Maltose/Cyclodextrin-bd"/>
</dbReference>
<keyword evidence="4 5" id="KW-0732">Signal</keyword>
<name>A0A3L7ISF3_9MICO</name>
<dbReference type="PRINTS" id="PR00181">
    <property type="entry name" value="MALTOSEBP"/>
</dbReference>
<dbReference type="GO" id="GO:0042956">
    <property type="term" value="P:maltodextrin transmembrane transport"/>
    <property type="evidence" value="ECO:0007669"/>
    <property type="project" value="TreeGrafter"/>
</dbReference>
<keyword evidence="2" id="KW-0813">Transport</keyword>
<dbReference type="AlphaFoldDB" id="A0A3L7ISF3"/>
<gene>
    <name evidence="6" type="ORF">D9V28_14815</name>
</gene>
<comment type="similarity">
    <text evidence="1">Belongs to the bacterial solute-binding protein 1 family.</text>
</comment>
<evidence type="ECO:0000256" key="5">
    <source>
        <dbReference type="SAM" id="SignalP"/>
    </source>
</evidence>
<dbReference type="PROSITE" id="PS51257">
    <property type="entry name" value="PROKAR_LIPOPROTEIN"/>
    <property type="match status" value="1"/>
</dbReference>
<sequence>MRVKNTSILKAGALATVAALALAGCSTGGNNSESESDTTLTVWVDADRAPVLKDAAAEFTKESGVKVKLVQKDFGKIQEEFTAQVPSGKGPDITIGAHDWLGGFVTNGVVQPIELGDKASEFEDVAIQAMSYEGKNYGLPYAIENIALLRNTALAAEAPTDYNDMVADGRAAGTEFPFLVQVTAEGDPYHMYPFQSSFGAPVFGTNEDGSYNPEDLQIGQGDEFAAWLAEQGAAGLLSTSITGDIAKEKFNAGASPYLITGPWNVGPAQEAGIDVAVDPIPSAGGEVAQPFVGVQGFFVSAKSKNTLAANEFLTNFIGTEDVQTALFEKGQRPPALTASFEKAASDPIVAAFGEVGATGAPQPSIPQMGKVWQFWGVTEAAIIDGGDPAALWAKMTADIQAAIAE</sequence>
<feature type="chain" id="PRO_5039456132" evidence="5">
    <location>
        <begin position="24"/>
        <end position="405"/>
    </location>
</feature>
<protein>
    <submittedName>
        <fullName evidence="6">Maltose ABC transporter substrate-binding protein</fullName>
    </submittedName>
</protein>
<evidence type="ECO:0000256" key="3">
    <source>
        <dbReference type="ARBA" id="ARBA00022597"/>
    </source>
</evidence>
<keyword evidence="3" id="KW-0762">Sugar transport</keyword>
<organism evidence="6 7">
    <name type="scientific">Mycetocola zhadangensis</name>
    <dbReference type="NCBI Taxonomy" id="1164595"/>
    <lineage>
        <taxon>Bacteria</taxon>
        <taxon>Bacillati</taxon>
        <taxon>Actinomycetota</taxon>
        <taxon>Actinomycetes</taxon>
        <taxon>Micrococcales</taxon>
        <taxon>Microbacteriaceae</taxon>
        <taxon>Mycetocola</taxon>
    </lineage>
</organism>
<dbReference type="Proteomes" id="UP000282460">
    <property type="component" value="Unassembled WGS sequence"/>
</dbReference>
<dbReference type="GO" id="GO:0055052">
    <property type="term" value="C:ATP-binding cassette (ABC) transporter complex, substrate-binding subunit-containing"/>
    <property type="evidence" value="ECO:0007669"/>
    <property type="project" value="TreeGrafter"/>
</dbReference>
<dbReference type="Gene3D" id="3.40.190.10">
    <property type="entry name" value="Periplasmic binding protein-like II"/>
    <property type="match status" value="2"/>
</dbReference>
<reference evidence="6 7" key="1">
    <citation type="submission" date="2018-10" db="EMBL/GenBank/DDBJ databases">
        <authorList>
            <person name="Li J."/>
        </authorList>
    </citation>
    <scope>NUCLEOTIDE SEQUENCE [LARGE SCALE GENOMIC DNA]</scope>
    <source>
        <strain evidence="6 7">ZD1-4</strain>
    </source>
</reference>
<accession>A0A3L7ISF3</accession>
<proteinExistence type="inferred from homology"/>
<dbReference type="GO" id="GO:0015144">
    <property type="term" value="F:carbohydrate transmembrane transporter activity"/>
    <property type="evidence" value="ECO:0007669"/>
    <property type="project" value="InterPro"/>
</dbReference>
<keyword evidence="7" id="KW-1185">Reference proteome</keyword>
<dbReference type="SUPFAM" id="SSF53850">
    <property type="entry name" value="Periplasmic binding protein-like II"/>
    <property type="match status" value="1"/>
</dbReference>
<dbReference type="GO" id="GO:1901982">
    <property type="term" value="F:maltose binding"/>
    <property type="evidence" value="ECO:0007669"/>
    <property type="project" value="TreeGrafter"/>
</dbReference>
<dbReference type="Pfam" id="PF13416">
    <property type="entry name" value="SBP_bac_8"/>
    <property type="match status" value="1"/>
</dbReference>
<evidence type="ECO:0000313" key="6">
    <source>
        <dbReference type="EMBL" id="RLQ81020.1"/>
    </source>
</evidence>
<evidence type="ECO:0000256" key="4">
    <source>
        <dbReference type="ARBA" id="ARBA00022729"/>
    </source>
</evidence>
<dbReference type="OrthoDB" id="9766758at2"/>
<dbReference type="PANTHER" id="PTHR30061:SF50">
    <property type="entry name" value="MALTOSE_MALTODEXTRIN-BINDING PERIPLASMIC PROTEIN"/>
    <property type="match status" value="1"/>
</dbReference>
<dbReference type="PANTHER" id="PTHR30061">
    <property type="entry name" value="MALTOSE-BINDING PERIPLASMIC PROTEIN"/>
    <property type="match status" value="1"/>
</dbReference>
<comment type="caution">
    <text evidence="6">The sequence shown here is derived from an EMBL/GenBank/DDBJ whole genome shotgun (WGS) entry which is preliminary data.</text>
</comment>
<evidence type="ECO:0000313" key="7">
    <source>
        <dbReference type="Proteomes" id="UP000282460"/>
    </source>
</evidence>
<evidence type="ECO:0000256" key="1">
    <source>
        <dbReference type="ARBA" id="ARBA00008520"/>
    </source>
</evidence>
<evidence type="ECO:0000256" key="2">
    <source>
        <dbReference type="ARBA" id="ARBA00022448"/>
    </source>
</evidence>
<dbReference type="GO" id="GO:0015768">
    <property type="term" value="P:maltose transport"/>
    <property type="evidence" value="ECO:0007669"/>
    <property type="project" value="TreeGrafter"/>
</dbReference>
<dbReference type="EMBL" id="RCWJ01000005">
    <property type="protein sequence ID" value="RLQ81020.1"/>
    <property type="molecule type" value="Genomic_DNA"/>
</dbReference>
<dbReference type="CDD" id="cd13586">
    <property type="entry name" value="PBP2_Maltose_binding_like"/>
    <property type="match status" value="1"/>
</dbReference>
<dbReference type="RefSeq" id="WP_121660494.1">
    <property type="nucleotide sequence ID" value="NZ_BMEK01000004.1"/>
</dbReference>